<dbReference type="GO" id="GO:0000156">
    <property type="term" value="F:phosphorelay response regulator activity"/>
    <property type="evidence" value="ECO:0007669"/>
    <property type="project" value="TreeGrafter"/>
</dbReference>
<keyword evidence="5" id="KW-0805">Transcription regulation</keyword>
<sequence length="232" mass="26631">MKDKILIVDDEGNMRNLIKIHLLPHFMIEEASNGKEALEKVNKHHYQLLILDVMMPDMTGWEVCEKIREKKNIPILMLTALADVKDRVHGLNIGADDYLVKPFDPQELLARVQALLRRAAESNNKDEKGTISISDLTIITSSRQVLIKGEEVELTPKEFDLIHLLATNQKQVYTREILLNSIWNTNNVLDVRTVDTHVKNVREKFRKKGLSFNPIKTVWGVGYIFQAPDRLA</sequence>
<accession>A0AA46PDD2</accession>
<dbReference type="GO" id="GO:0032993">
    <property type="term" value="C:protein-DNA complex"/>
    <property type="evidence" value="ECO:0007669"/>
    <property type="project" value="TreeGrafter"/>
</dbReference>
<dbReference type="GO" id="GO:0005829">
    <property type="term" value="C:cytosol"/>
    <property type="evidence" value="ECO:0007669"/>
    <property type="project" value="TreeGrafter"/>
</dbReference>
<keyword evidence="3 9" id="KW-0597">Phosphoprotein</keyword>
<dbReference type="AlphaFoldDB" id="A0AA46PDD2"/>
<dbReference type="Gene3D" id="6.10.250.690">
    <property type="match status" value="1"/>
</dbReference>
<dbReference type="Gene3D" id="1.10.10.10">
    <property type="entry name" value="Winged helix-like DNA-binding domain superfamily/Winged helix DNA-binding domain"/>
    <property type="match status" value="1"/>
</dbReference>
<dbReference type="SMART" id="SM00862">
    <property type="entry name" value="Trans_reg_C"/>
    <property type="match status" value="1"/>
</dbReference>
<keyword evidence="6 10" id="KW-0238">DNA-binding</keyword>
<evidence type="ECO:0000313" key="14">
    <source>
        <dbReference type="Proteomes" id="UP001163104"/>
    </source>
</evidence>
<evidence type="ECO:0000313" key="13">
    <source>
        <dbReference type="EMBL" id="UYG98386.1"/>
    </source>
</evidence>
<reference evidence="13" key="1">
    <citation type="submission" date="2022-10" db="EMBL/GenBank/DDBJ databases">
        <title>Mechanism of multi-heavy metal repair in Cytobacillus Firmus M7.</title>
        <authorList>
            <person name="Li X."/>
            <person name="Yu C."/>
        </authorList>
    </citation>
    <scope>NUCLEOTIDE SEQUENCE</scope>
    <source>
        <strain evidence="13">M7</strain>
        <plasmid evidence="13">p1</plasmid>
    </source>
</reference>
<feature type="domain" description="Response regulatory" evidence="11">
    <location>
        <begin position="4"/>
        <end position="116"/>
    </location>
</feature>
<dbReference type="FunFam" id="1.10.10.10:FF:000018">
    <property type="entry name" value="DNA-binding response regulator ResD"/>
    <property type="match status" value="1"/>
</dbReference>
<evidence type="ECO:0000256" key="10">
    <source>
        <dbReference type="PROSITE-ProRule" id="PRU01091"/>
    </source>
</evidence>
<evidence type="ECO:0000256" key="2">
    <source>
        <dbReference type="ARBA" id="ARBA00022490"/>
    </source>
</evidence>
<evidence type="ECO:0000256" key="4">
    <source>
        <dbReference type="ARBA" id="ARBA00023012"/>
    </source>
</evidence>
<organism evidence="13 14">
    <name type="scientific">Cytobacillus firmus</name>
    <name type="common">Bacillus firmus</name>
    <dbReference type="NCBI Taxonomy" id="1399"/>
    <lineage>
        <taxon>Bacteria</taxon>
        <taxon>Bacillati</taxon>
        <taxon>Bacillota</taxon>
        <taxon>Bacilli</taxon>
        <taxon>Bacillales</taxon>
        <taxon>Bacillaceae</taxon>
        <taxon>Cytobacillus</taxon>
    </lineage>
</organism>
<comment type="subcellular location">
    <subcellularLocation>
        <location evidence="1">Cytoplasm</location>
    </subcellularLocation>
</comment>
<dbReference type="PROSITE" id="PS50110">
    <property type="entry name" value="RESPONSE_REGULATORY"/>
    <property type="match status" value="1"/>
</dbReference>
<gene>
    <name evidence="13" type="ORF">OD459_26775</name>
</gene>
<dbReference type="FunFam" id="3.40.50.2300:FF:000001">
    <property type="entry name" value="DNA-binding response regulator PhoB"/>
    <property type="match status" value="1"/>
</dbReference>
<keyword evidence="8" id="KW-0804">Transcription</keyword>
<dbReference type="PANTHER" id="PTHR48111">
    <property type="entry name" value="REGULATOR OF RPOS"/>
    <property type="match status" value="1"/>
</dbReference>
<dbReference type="EMBL" id="CP107028">
    <property type="protein sequence ID" value="UYG98386.1"/>
    <property type="molecule type" value="Genomic_DNA"/>
</dbReference>
<dbReference type="InterPro" id="IPR011006">
    <property type="entry name" value="CheY-like_superfamily"/>
</dbReference>
<feature type="DNA-binding region" description="OmpR/PhoB-type" evidence="10">
    <location>
        <begin position="128"/>
        <end position="227"/>
    </location>
</feature>
<dbReference type="InterPro" id="IPR001789">
    <property type="entry name" value="Sig_transdc_resp-reg_receiver"/>
</dbReference>
<evidence type="ECO:0000256" key="5">
    <source>
        <dbReference type="ARBA" id="ARBA00023015"/>
    </source>
</evidence>
<dbReference type="Pfam" id="PF00072">
    <property type="entry name" value="Response_reg"/>
    <property type="match status" value="1"/>
</dbReference>
<dbReference type="InterPro" id="IPR039420">
    <property type="entry name" value="WalR-like"/>
</dbReference>
<geneLocation type="plasmid" evidence="13 14">
    <name>p1</name>
</geneLocation>
<evidence type="ECO:0000256" key="7">
    <source>
        <dbReference type="ARBA" id="ARBA00023159"/>
    </source>
</evidence>
<feature type="domain" description="OmpR/PhoB-type" evidence="12">
    <location>
        <begin position="128"/>
        <end position="227"/>
    </location>
</feature>
<dbReference type="Proteomes" id="UP001163104">
    <property type="component" value="Plasmid p1"/>
</dbReference>
<dbReference type="CDD" id="cd17574">
    <property type="entry name" value="REC_OmpR"/>
    <property type="match status" value="1"/>
</dbReference>
<dbReference type="PROSITE" id="PS51755">
    <property type="entry name" value="OMPR_PHOB"/>
    <property type="match status" value="1"/>
</dbReference>
<keyword evidence="7" id="KW-0010">Activator</keyword>
<dbReference type="SMART" id="SM00448">
    <property type="entry name" value="REC"/>
    <property type="match status" value="1"/>
</dbReference>
<proteinExistence type="predicted"/>
<dbReference type="GO" id="GO:0000976">
    <property type="term" value="F:transcription cis-regulatory region binding"/>
    <property type="evidence" value="ECO:0007669"/>
    <property type="project" value="TreeGrafter"/>
</dbReference>
<evidence type="ECO:0000256" key="9">
    <source>
        <dbReference type="PROSITE-ProRule" id="PRU00169"/>
    </source>
</evidence>
<evidence type="ECO:0000256" key="6">
    <source>
        <dbReference type="ARBA" id="ARBA00023125"/>
    </source>
</evidence>
<dbReference type="InterPro" id="IPR001867">
    <property type="entry name" value="OmpR/PhoB-type_DNA-bd"/>
</dbReference>
<dbReference type="CDD" id="cd00383">
    <property type="entry name" value="trans_reg_C"/>
    <property type="match status" value="1"/>
</dbReference>
<evidence type="ECO:0000256" key="1">
    <source>
        <dbReference type="ARBA" id="ARBA00004496"/>
    </source>
</evidence>
<name>A0AA46PDD2_CYTFI</name>
<evidence type="ECO:0000259" key="12">
    <source>
        <dbReference type="PROSITE" id="PS51755"/>
    </source>
</evidence>
<dbReference type="InterPro" id="IPR036388">
    <property type="entry name" value="WH-like_DNA-bd_sf"/>
</dbReference>
<dbReference type="PANTHER" id="PTHR48111:SF44">
    <property type="entry name" value="TRANSCRIPTIONAL REGULATORY PROTEIN RESD"/>
    <property type="match status" value="1"/>
</dbReference>
<dbReference type="Pfam" id="PF00486">
    <property type="entry name" value="Trans_reg_C"/>
    <property type="match status" value="1"/>
</dbReference>
<evidence type="ECO:0000259" key="11">
    <source>
        <dbReference type="PROSITE" id="PS50110"/>
    </source>
</evidence>
<protein>
    <submittedName>
        <fullName evidence="13">Response regulator transcription factor</fullName>
    </submittedName>
</protein>
<keyword evidence="13" id="KW-0614">Plasmid</keyword>
<dbReference type="GO" id="GO:0006355">
    <property type="term" value="P:regulation of DNA-templated transcription"/>
    <property type="evidence" value="ECO:0007669"/>
    <property type="project" value="InterPro"/>
</dbReference>
<feature type="modified residue" description="4-aspartylphosphate" evidence="9">
    <location>
        <position position="52"/>
    </location>
</feature>
<keyword evidence="2" id="KW-0963">Cytoplasm</keyword>
<evidence type="ECO:0000256" key="3">
    <source>
        <dbReference type="ARBA" id="ARBA00022553"/>
    </source>
</evidence>
<dbReference type="SUPFAM" id="SSF52172">
    <property type="entry name" value="CheY-like"/>
    <property type="match status" value="1"/>
</dbReference>
<keyword evidence="4" id="KW-0902">Two-component regulatory system</keyword>
<evidence type="ECO:0000256" key="8">
    <source>
        <dbReference type="ARBA" id="ARBA00023163"/>
    </source>
</evidence>
<dbReference type="Gene3D" id="3.40.50.2300">
    <property type="match status" value="1"/>
</dbReference>